<proteinExistence type="predicted"/>
<comment type="caution">
    <text evidence="4">The sequence shown here is derived from an EMBL/GenBank/DDBJ whole genome shotgun (WGS) entry which is preliminary data.</text>
</comment>
<name>A0A8S7BME6_ECOLX</name>
<dbReference type="InterPro" id="IPR021882">
    <property type="entry name" value="DUF3491"/>
</dbReference>
<gene>
    <name evidence="4" type="ORF">C1Q91_004953</name>
</gene>
<evidence type="ECO:0000313" key="4">
    <source>
        <dbReference type="EMBL" id="EFA9848444.1"/>
    </source>
</evidence>
<dbReference type="Proteomes" id="UP000523388">
    <property type="component" value="Unassembled WGS sequence"/>
</dbReference>
<dbReference type="NCBIfam" id="TIGR01586">
    <property type="entry name" value="yopT_cys_prot"/>
    <property type="match status" value="1"/>
</dbReference>
<keyword evidence="1" id="KW-0645">Protease</keyword>
<dbReference type="GO" id="GO:0006508">
    <property type="term" value="P:proteolysis"/>
    <property type="evidence" value="ECO:0007669"/>
    <property type="project" value="UniProtKB-KW"/>
</dbReference>
<organism evidence="4 5">
    <name type="scientific">Escherichia coli</name>
    <dbReference type="NCBI Taxonomy" id="562"/>
    <lineage>
        <taxon>Bacteria</taxon>
        <taxon>Pseudomonadati</taxon>
        <taxon>Pseudomonadota</taxon>
        <taxon>Gammaproteobacteria</taxon>
        <taxon>Enterobacterales</taxon>
        <taxon>Enterobacteriaceae</taxon>
        <taxon>Escherichia</taxon>
    </lineage>
</organism>
<sequence>MLKKDIMNSELNHSIVHAEQLTPLDEYLYEECILRPELNHIPQKRIKRAGGDEELTGEPVAKKPRVENTSINIDIWSDDDRGLLLNIDPELITKIEYLNSSLRTNVESITQEYLSAIDQNIHTLYGLITGNEAKQQIYGQLENLHDTISTLPGNPLHMMPLPQMATEVMTREMPLVFNASIRSSGWPDKDWETLNIIFPDVIRVLKDLRFSMKHNKRITQNRLMKVDNRLHELFRSLSSNIARDEVFSVLKELHQNLPQINNPALSLKPLPDLTVESVTEEMTTPLSINIDMWDEEEKQKIQNLLPDFEQKVKMLNQLADNPTYDEQQESARFYKNLSKLWTSLKSKHAKMNIFNMMKFIRGILTNEVISSMDILPLPQYDLKSIFTVSLRPARWNTEDKRLADTLFPDMTTRVYALKRDIINHVNISQDRLYDIERNLYMIMERLNSNQAKFEISQTLRELKDGIRFLSGLSLEMPEPPTTHTTPGVIYRPEVKFSQYIYPSLWLPDEIVAINNIFPDLVKSLSVLRRNMYQYKNISESRFRMFEDKLTEIWRHLKGVRAIKEFRDMYRELSHNVSLFTDNRIQFKELTTLPVNTWLMTDFMQRDSGMTDTWLAEDKKTQLELAPSLMHDLRLLATKDNVLIDDIEKIDEKLNKMLSQFKGGNARATVQSIQDSMYRHFINKKIEISRNIHILYSSSPERVFNEPVHIFNNMADSLTFWVDSTRLRHKRLQGIISKIVRIRFINDKILEIQKKEGPSSASKDSRYITLLEKYRDLLSQQSPDVLQRSSLLNSIKSERELSRFIRSVEISLPLHTNQILNEKRGEWGDLLQPTQQNSLQKYVDKYNFPPLSNLTRDFLRYHTEAHIVTELPVNLHVRELRDVLKDYGLYQRLNEAYYTFDDRDTIIRYLLAFKGEQGIFTSEYHPPLSDDIRALVEQYLGENISQSAELHNALIQAVEEKLKNPDTPFNIIPPVSVSAEQIESFQALTVILSLFPIDKWFRHPEWSIPVLSTSLCFSTNGKELTDSALITGGGGKVLQERAFLNYLEMLFDIQQDAIRGTLTEEMVIQKISQNKLINIITKENIRNLLQTLSTNRWKSLTQIHALLMKSNTLAQGWLSVNAERYPILKNLQPYINEQSSTSSLVINEVYEGLKQHRDREAEIVQPEQHKYTLLSWPDFYGNHVKLWSDLADTLHAMKKEFHPQALLITNEGRCMGLSLLYLYAGTSYQYDILKQNLLTAGALLQTRDGLNLPLTLQDNIYLDDTIKIINRLQLQGNKLIQKNHVRKLPWNESNITQHFYKQGASNLLITTPTHTLLIQQYDTFYRVTDPNFGYADFISITDAINFLELSIQITPLIRKHYGLSETFSKYNLSVYIMNKPLFSGLVDRVNLLSEIYLTSQDKLSLRKEKIFLVDREFTWRLLFDIGVYVGGNRINEKSSVKDLTEITINGNILYDYLSRTVLNHEQAEKIKSLLYISNIEPDTISIIPDDIHSVSDEIYLPSYKINKKTQETVKKLSILLEHLHDKFSALMKSKIEPLVKVSLEDTEKGRFSIQINTENDKVQHFSIDASDIVNPFKKSAQIFYDVSGSGILDFELGMNITGIVQYTRILGQKAPVDALSHLNATLDIKQLAESTLGSMIQIAGERFFNHDGIQAFRLETWLANNLRRAASHSSVRLALALNSCARILELPVLESIAGVWGLYSSISELQQAKHHTEIMSARVRVAFDSISLSLTFASIAFPPLMIAVGPVAAIGMGAVSIAHNVASKEERHAQWLKCRQFLVDGSLNVATADPGTGIVDCSGNTVLGNMYLDLREKKPVLHGAPSFNSDLNIGNCPELNDWQIRQRIGYGYSFMPTSSLAQGYANTLWPNTIPSIPEGEYSTVILGYGKQYRANTDIEYLSNILAWREVIHNPESRHALPPLEVLNQQCTVICGKNNTMIIPVRILNELTPERIRYASTFRDYTFIFIGGPGGITVQLGGAGVYKIDTDSSAEKNVLSFNALPEYYDLNFDLSLEKQTIKVNLDGKETPIMEISQRGINTIIGSLFGYNIIKGNAQNNTFYVGYGGGEIYSGSGSNKYIIPRGLTVPLTIYLDEESERNEIILSENYLAQVTLSGTSLELDNGENIWIKGSACSESCIDTERVRIYTNDGFMLSPSITQGKMSLVVTLCDVDRWAKCYPDKEFSPDNILNYLHDIGWSLDQEVTFRMSTMIARYIQSSKNIVWELSGDVSEGTFYGYSHYKTTIYGCRGGHYNLRSDHDSSVFCINLYCDANTPEIIDLRELLPSMVKSEMHNNSLILSVYRDDNNISVQVRYSNATCDAWVYFSPEYKMKLEDIIDVTNKTIKSVILYKGSDITAVNKTISVDNTKEISAHVPSLSSSREIVICLENSGPSVKKVNIQLLSGKLKEFVNNITDLSNIRVSPSTKEYIIFSAEEHVTFTGRISTPPLVITSSAYVNIPKYRWQSIDEIIVSPRYDVPVIRLNDFVRYDPSLYNNSKNNVLYPTELINVSGRDLSVRLLYADKNNSIKTLKLTLRNYFTNKVNNINNPQEIIATTPLLDSSLVNRKYHWKFFYLADKPFSIIGLVSIKNIRNYRLKINKPV</sequence>
<dbReference type="InterPro" id="IPR006473">
    <property type="entry name" value="Peptidase_C58_Yopt"/>
</dbReference>
<reference evidence="4 5" key="1">
    <citation type="submission" date="2018-08" db="EMBL/GenBank/DDBJ databases">
        <authorList>
            <consortium name="GenomeTrakr network: Whole genome sequencing for foodborne pathogen traceback"/>
        </authorList>
    </citation>
    <scope>NUCLEOTIDE SEQUENCE [LARGE SCALE GENOMIC DNA]</scope>
    <source>
        <strain evidence="4 5">AZ-TG102963</strain>
    </source>
</reference>
<evidence type="ECO:0000256" key="1">
    <source>
        <dbReference type="ARBA" id="ARBA00022670"/>
    </source>
</evidence>
<accession>A0A8S7BME6</accession>
<dbReference type="CDD" id="cd20495">
    <property type="entry name" value="C58_PaToxP-like"/>
    <property type="match status" value="1"/>
</dbReference>
<evidence type="ECO:0000256" key="2">
    <source>
        <dbReference type="ARBA" id="ARBA00022801"/>
    </source>
</evidence>
<evidence type="ECO:0000256" key="3">
    <source>
        <dbReference type="ARBA" id="ARBA00022807"/>
    </source>
</evidence>
<evidence type="ECO:0000313" key="5">
    <source>
        <dbReference type="Proteomes" id="UP000523388"/>
    </source>
</evidence>
<dbReference type="RefSeq" id="WP_063113272.1">
    <property type="nucleotide sequence ID" value="NZ_AP024124.1"/>
</dbReference>
<dbReference type="GO" id="GO:0004197">
    <property type="term" value="F:cysteine-type endopeptidase activity"/>
    <property type="evidence" value="ECO:0007669"/>
    <property type="project" value="InterPro"/>
</dbReference>
<dbReference type="Pfam" id="PF11996">
    <property type="entry name" value="DUF3491"/>
    <property type="match status" value="1"/>
</dbReference>
<protein>
    <submittedName>
        <fullName evidence="4">DUF3491 domain-containing protein</fullName>
    </submittedName>
</protein>
<keyword evidence="3" id="KW-0788">Thiol protease</keyword>
<keyword evidence="2" id="KW-0378">Hydrolase</keyword>
<dbReference type="EMBL" id="AASCJS010000052">
    <property type="protein sequence ID" value="EFA9848444.1"/>
    <property type="molecule type" value="Genomic_DNA"/>
</dbReference>